<dbReference type="PATRIC" id="fig|74031.6.peg.1239"/>
<dbReference type="AlphaFoldDB" id="A0A0L6CWM2"/>
<evidence type="ECO:0008006" key="3">
    <source>
        <dbReference type="Google" id="ProtNLM"/>
    </source>
</evidence>
<sequence length="232" mass="24918">MYAISLTSIPPRYAQLGPVLESLLAQRPAPDRVLLCLPHRPMRFATAPWPKVPDGVEVLPLAEDIGPAIKVLPAARLLAGQGGRLIYCDDDWIMTQGWAARLLAGDESEAVAGSGFNVRRLRRKGQAAPRAGYADIAQGFAGVAVRPEWLGAAECAPPPLAWPVDDIWLSAQLARQGVAIRLAPEAREGICPAFSDAHGLQDAMIDGRNRAAANRACLDEITARYGMWPPMG</sequence>
<reference evidence="2" key="1">
    <citation type="submission" date="2015-07" db="EMBL/GenBank/DDBJ databases">
        <title>Draft Genome Sequence of Roseovarius tolerans EL-164, a producer of N-Acylated Alanine Methyl Esters (NAMEs).</title>
        <authorList>
            <person name="Voget S."/>
            <person name="Bruns H."/>
            <person name="Wagner-Doebler I."/>
            <person name="Schulz S."/>
            <person name="Daniel R."/>
        </authorList>
    </citation>
    <scope>NUCLEOTIDE SEQUENCE [LARGE SCALE GENOMIC DNA]</scope>
    <source>
        <strain evidence="2">EL-164</strain>
    </source>
</reference>
<dbReference type="Proteomes" id="UP000037046">
    <property type="component" value="Unassembled WGS sequence"/>
</dbReference>
<evidence type="ECO:0000313" key="2">
    <source>
        <dbReference type="Proteomes" id="UP000037046"/>
    </source>
</evidence>
<dbReference type="EMBL" id="LGVV01000011">
    <property type="protein sequence ID" value="KNX42172.1"/>
    <property type="molecule type" value="Genomic_DNA"/>
</dbReference>
<dbReference type="OrthoDB" id="5465469at2"/>
<name>A0A0L6CWM2_9RHOB</name>
<dbReference type="InterPro" id="IPR029044">
    <property type="entry name" value="Nucleotide-diphossugar_trans"/>
</dbReference>
<organism evidence="1 2">
    <name type="scientific">Roseovarius tolerans</name>
    <dbReference type="NCBI Taxonomy" id="74031"/>
    <lineage>
        <taxon>Bacteria</taxon>
        <taxon>Pseudomonadati</taxon>
        <taxon>Pseudomonadota</taxon>
        <taxon>Alphaproteobacteria</taxon>
        <taxon>Rhodobacterales</taxon>
        <taxon>Roseobacteraceae</taxon>
        <taxon>Roseovarius</taxon>
    </lineage>
</organism>
<comment type="caution">
    <text evidence="1">The sequence shown here is derived from an EMBL/GenBank/DDBJ whole genome shotgun (WGS) entry which is preliminary data.</text>
</comment>
<gene>
    <name evidence="1" type="ORF">ROTO_12120</name>
</gene>
<protein>
    <recommendedName>
        <fullName evidence="3">Glycosyl transferase family 2</fullName>
    </recommendedName>
</protein>
<accession>A0A0L6CWM2</accession>
<dbReference type="RefSeq" id="WP_050662133.1">
    <property type="nucleotide sequence ID" value="NZ_LGVV01000011.1"/>
</dbReference>
<evidence type="ECO:0000313" key="1">
    <source>
        <dbReference type="EMBL" id="KNX42172.1"/>
    </source>
</evidence>
<dbReference type="SUPFAM" id="SSF53448">
    <property type="entry name" value="Nucleotide-diphospho-sugar transferases"/>
    <property type="match status" value="1"/>
</dbReference>
<proteinExistence type="predicted"/>
<keyword evidence="2" id="KW-1185">Reference proteome</keyword>